<reference evidence="5" key="1">
    <citation type="submission" date="2023-07" db="EMBL/GenBank/DDBJ databases">
        <title>Dyadobacter sp. nov 'subterranea' isolated from contaminted grondwater.</title>
        <authorList>
            <person name="Szabo I."/>
            <person name="Al-Omari J."/>
            <person name="Szerdahelyi S.G."/>
            <person name="Rado J."/>
        </authorList>
    </citation>
    <scope>NUCLEOTIDE SEQUENCE [LARGE SCALE GENOMIC DNA]</scope>
    <source>
        <strain evidence="5">UP-52</strain>
    </source>
</reference>
<dbReference type="InterPro" id="IPR057326">
    <property type="entry name" value="KR_dom"/>
</dbReference>
<dbReference type="EMBL" id="JACYGY010000001">
    <property type="protein sequence ID" value="MBE9462915.1"/>
    <property type="molecule type" value="Genomic_DNA"/>
</dbReference>
<organism evidence="4 5">
    <name type="scientific">Dyadobacter subterraneus</name>
    <dbReference type="NCBI Taxonomy" id="2773304"/>
    <lineage>
        <taxon>Bacteria</taxon>
        <taxon>Pseudomonadati</taxon>
        <taxon>Bacteroidota</taxon>
        <taxon>Cytophagia</taxon>
        <taxon>Cytophagales</taxon>
        <taxon>Spirosomataceae</taxon>
        <taxon>Dyadobacter</taxon>
    </lineage>
</organism>
<comment type="similarity">
    <text evidence="1">Belongs to the short-chain dehydrogenases/reductases (SDR) family.</text>
</comment>
<dbReference type="SMART" id="SM00822">
    <property type="entry name" value="PKS_KR"/>
    <property type="match status" value="1"/>
</dbReference>
<accession>A0ABR9WBQ2</accession>
<gene>
    <name evidence="4" type="ORF">IEE83_13600</name>
</gene>
<keyword evidence="2" id="KW-0560">Oxidoreductase</keyword>
<protein>
    <submittedName>
        <fullName evidence="4">SDR family oxidoreductase</fullName>
    </submittedName>
</protein>
<dbReference type="InterPro" id="IPR002347">
    <property type="entry name" value="SDR_fam"/>
</dbReference>
<dbReference type="CDD" id="cd05233">
    <property type="entry name" value="SDR_c"/>
    <property type="match status" value="1"/>
</dbReference>
<evidence type="ECO:0000313" key="5">
    <source>
        <dbReference type="Proteomes" id="UP000634134"/>
    </source>
</evidence>
<dbReference type="Pfam" id="PF13561">
    <property type="entry name" value="adh_short_C2"/>
    <property type="match status" value="1"/>
</dbReference>
<proteinExistence type="inferred from homology"/>
<dbReference type="InterPro" id="IPR036291">
    <property type="entry name" value="NAD(P)-bd_dom_sf"/>
</dbReference>
<dbReference type="PANTHER" id="PTHR43477:SF1">
    <property type="entry name" value="DIHYDROANTICAPSIN 7-DEHYDROGENASE"/>
    <property type="match status" value="1"/>
</dbReference>
<keyword evidence="5" id="KW-1185">Reference proteome</keyword>
<dbReference type="Proteomes" id="UP000634134">
    <property type="component" value="Unassembled WGS sequence"/>
</dbReference>
<evidence type="ECO:0000313" key="4">
    <source>
        <dbReference type="EMBL" id="MBE9462915.1"/>
    </source>
</evidence>
<dbReference type="PRINTS" id="PR00081">
    <property type="entry name" value="GDHRDH"/>
</dbReference>
<dbReference type="InterPro" id="IPR051122">
    <property type="entry name" value="SDR_DHRS6-like"/>
</dbReference>
<sequence length="232" mass="25300">MKNYLIVGGTKGIGLKTIELLDEDCTIYTISRGIKPEGLKNNIVHYQLDITKDDLAELDNLPKEMHGLIYCPGSINLKPFQRLTQEDFLNDLNQNVLGAVRILQYCLPRLKNANGSSVVLFSTVAAKLGMTFHSSVAVSKAALEGLARTLAAELAQNKVRVNVVAPSLTDTPLAASLLNTPEKIEANNKRHPLQRIGKPEDIAAMTVFLLSEKASWITGQVLHIDGGMSVLK</sequence>
<evidence type="ECO:0000256" key="2">
    <source>
        <dbReference type="ARBA" id="ARBA00023002"/>
    </source>
</evidence>
<dbReference type="Gene3D" id="3.40.50.720">
    <property type="entry name" value="NAD(P)-binding Rossmann-like Domain"/>
    <property type="match status" value="1"/>
</dbReference>
<comment type="caution">
    <text evidence="4">The sequence shown here is derived from an EMBL/GenBank/DDBJ whole genome shotgun (WGS) entry which is preliminary data.</text>
</comment>
<dbReference type="PANTHER" id="PTHR43477">
    <property type="entry name" value="DIHYDROANTICAPSIN 7-DEHYDROGENASE"/>
    <property type="match status" value="1"/>
</dbReference>
<evidence type="ECO:0000256" key="1">
    <source>
        <dbReference type="ARBA" id="ARBA00006484"/>
    </source>
</evidence>
<dbReference type="RefSeq" id="WP_194121082.1">
    <property type="nucleotide sequence ID" value="NZ_JACYGY010000001.1"/>
</dbReference>
<name>A0ABR9WBQ2_9BACT</name>
<dbReference type="SUPFAM" id="SSF51735">
    <property type="entry name" value="NAD(P)-binding Rossmann-fold domains"/>
    <property type="match status" value="1"/>
</dbReference>
<feature type="domain" description="Ketoreductase" evidence="3">
    <location>
        <begin position="2"/>
        <end position="169"/>
    </location>
</feature>
<evidence type="ECO:0000259" key="3">
    <source>
        <dbReference type="SMART" id="SM00822"/>
    </source>
</evidence>